<dbReference type="EMBL" id="JBFTWV010000009">
    <property type="protein sequence ID" value="KAL2799228.1"/>
    <property type="molecule type" value="Genomic_DNA"/>
</dbReference>
<accession>A0ABR4GJM7</accession>
<sequence length="56" mass="6279">MTSRKIASAWLQSVLATVVVQLSAWALTVLEREALSRSDQGLWTCFFPRTPLEGKE</sequence>
<keyword evidence="2" id="KW-1185">Reference proteome</keyword>
<evidence type="ECO:0000313" key="1">
    <source>
        <dbReference type="EMBL" id="KAL2799228.1"/>
    </source>
</evidence>
<name>A0ABR4GJM7_9EURO</name>
<reference evidence="1 2" key="1">
    <citation type="submission" date="2024-07" db="EMBL/GenBank/DDBJ databases">
        <title>Section-level genome sequencing and comparative genomics of Aspergillus sections Usti and Cavernicolus.</title>
        <authorList>
            <consortium name="Lawrence Berkeley National Laboratory"/>
            <person name="Nybo J.L."/>
            <person name="Vesth T.C."/>
            <person name="Theobald S."/>
            <person name="Frisvad J.C."/>
            <person name="Larsen T.O."/>
            <person name="Kjaerboelling I."/>
            <person name="Rothschild-Mancinelli K."/>
            <person name="Lyhne E.K."/>
            <person name="Kogle M.E."/>
            <person name="Barry K."/>
            <person name="Clum A."/>
            <person name="Na H."/>
            <person name="Ledsgaard L."/>
            <person name="Lin J."/>
            <person name="Lipzen A."/>
            <person name="Kuo A."/>
            <person name="Riley R."/>
            <person name="Mondo S."/>
            <person name="Labutti K."/>
            <person name="Haridas S."/>
            <person name="Pangalinan J."/>
            <person name="Salamov A.A."/>
            <person name="Simmons B.A."/>
            <person name="Magnuson J.K."/>
            <person name="Chen J."/>
            <person name="Drula E."/>
            <person name="Henrissat B."/>
            <person name="Wiebenga A."/>
            <person name="Lubbers R.J."/>
            <person name="Gomes A.C."/>
            <person name="Makela M.R."/>
            <person name="Stajich J."/>
            <person name="Grigoriev I.V."/>
            <person name="Mortensen U.H."/>
            <person name="De Vries R.P."/>
            <person name="Baker S.E."/>
            <person name="Andersen M.R."/>
        </authorList>
    </citation>
    <scope>NUCLEOTIDE SEQUENCE [LARGE SCALE GENOMIC DNA]</scope>
    <source>
        <strain evidence="1 2">CBS 209.92</strain>
    </source>
</reference>
<organism evidence="1 2">
    <name type="scientific">Aspergillus keveii</name>
    <dbReference type="NCBI Taxonomy" id="714993"/>
    <lineage>
        <taxon>Eukaryota</taxon>
        <taxon>Fungi</taxon>
        <taxon>Dikarya</taxon>
        <taxon>Ascomycota</taxon>
        <taxon>Pezizomycotina</taxon>
        <taxon>Eurotiomycetes</taxon>
        <taxon>Eurotiomycetidae</taxon>
        <taxon>Eurotiales</taxon>
        <taxon>Aspergillaceae</taxon>
        <taxon>Aspergillus</taxon>
        <taxon>Aspergillus subgen. Nidulantes</taxon>
    </lineage>
</organism>
<dbReference type="Proteomes" id="UP001610563">
    <property type="component" value="Unassembled WGS sequence"/>
</dbReference>
<protein>
    <submittedName>
        <fullName evidence="1">Uncharacterized protein</fullName>
    </submittedName>
</protein>
<evidence type="ECO:0000313" key="2">
    <source>
        <dbReference type="Proteomes" id="UP001610563"/>
    </source>
</evidence>
<gene>
    <name evidence="1" type="ORF">BJX66DRAFT_294251</name>
</gene>
<proteinExistence type="predicted"/>
<comment type="caution">
    <text evidence="1">The sequence shown here is derived from an EMBL/GenBank/DDBJ whole genome shotgun (WGS) entry which is preliminary data.</text>
</comment>